<evidence type="ECO:0000313" key="3">
    <source>
        <dbReference type="Proteomes" id="UP000319769"/>
    </source>
</evidence>
<dbReference type="OrthoDB" id="4721017at2"/>
<dbReference type="Proteomes" id="UP000319769">
    <property type="component" value="Unassembled WGS sequence"/>
</dbReference>
<sequence>MSTCSATLPPDALSRRRRELPMVKVEKNYVFEGLGGKGSLLDVFEGRRQLIVYHFMFGPDDTEGHNSCSLLVDTSATRSICLHSTPRSRSCRGRRSGNSRPSGNG</sequence>
<evidence type="ECO:0000313" key="2">
    <source>
        <dbReference type="EMBL" id="KAA9157748.1"/>
    </source>
</evidence>
<gene>
    <name evidence="2" type="ORF">FPZ12_024205</name>
</gene>
<dbReference type="Pfam" id="PF05988">
    <property type="entry name" value="DUF899"/>
    <property type="match status" value="1"/>
</dbReference>
<evidence type="ECO:0000256" key="1">
    <source>
        <dbReference type="SAM" id="MobiDB-lite"/>
    </source>
</evidence>
<feature type="region of interest" description="Disordered" evidence="1">
    <location>
        <begin position="86"/>
        <end position="105"/>
    </location>
</feature>
<dbReference type="InterPro" id="IPR010296">
    <property type="entry name" value="DUF899_thioredox"/>
</dbReference>
<protein>
    <submittedName>
        <fullName evidence="2">DUF899 domain-containing protein</fullName>
    </submittedName>
</protein>
<dbReference type="EMBL" id="VMNW02000039">
    <property type="protein sequence ID" value="KAA9157748.1"/>
    <property type="molecule type" value="Genomic_DNA"/>
</dbReference>
<keyword evidence="3" id="KW-1185">Reference proteome</keyword>
<dbReference type="RefSeq" id="WP_144749016.1">
    <property type="nucleotide sequence ID" value="NZ_VMNW02000039.1"/>
</dbReference>
<comment type="caution">
    <text evidence="2">The sequence shown here is derived from an EMBL/GenBank/DDBJ whole genome shotgun (WGS) entry which is preliminary data.</text>
</comment>
<proteinExistence type="predicted"/>
<dbReference type="AlphaFoldDB" id="A0A5N0UYQ7"/>
<reference evidence="2" key="1">
    <citation type="submission" date="2019-09" db="EMBL/GenBank/DDBJ databases">
        <authorList>
            <person name="Teo W.F.A."/>
            <person name="Duangmal K."/>
        </authorList>
    </citation>
    <scope>NUCLEOTIDE SEQUENCE [LARGE SCALE GENOMIC DNA]</scope>
    <source>
        <strain evidence="2">K81G1</strain>
    </source>
</reference>
<accession>A0A5N0UYQ7</accession>
<name>A0A5N0UYQ7_9PSEU</name>
<organism evidence="2 3">
    <name type="scientific">Amycolatopsis acidicola</name>
    <dbReference type="NCBI Taxonomy" id="2596893"/>
    <lineage>
        <taxon>Bacteria</taxon>
        <taxon>Bacillati</taxon>
        <taxon>Actinomycetota</taxon>
        <taxon>Actinomycetes</taxon>
        <taxon>Pseudonocardiales</taxon>
        <taxon>Pseudonocardiaceae</taxon>
        <taxon>Amycolatopsis</taxon>
    </lineage>
</organism>